<dbReference type="STRING" id="268505.A0A2A9PJ74"/>
<dbReference type="PANTHER" id="PTHR11177:SF317">
    <property type="entry name" value="CHITINASE 12-RELATED"/>
    <property type="match status" value="1"/>
</dbReference>
<dbReference type="GO" id="GO:0005975">
    <property type="term" value="P:carbohydrate metabolic process"/>
    <property type="evidence" value="ECO:0007669"/>
    <property type="project" value="InterPro"/>
</dbReference>
<evidence type="ECO:0000256" key="1">
    <source>
        <dbReference type="SAM" id="MobiDB-lite"/>
    </source>
</evidence>
<dbReference type="OrthoDB" id="76388at2759"/>
<dbReference type="InterPro" id="IPR017853">
    <property type="entry name" value="GH"/>
</dbReference>
<evidence type="ECO:0000256" key="2">
    <source>
        <dbReference type="SAM" id="Phobius"/>
    </source>
</evidence>
<comment type="caution">
    <text evidence="5">The sequence shown here is derived from an EMBL/GenBank/DDBJ whole genome shotgun (WGS) entry which is preliminary data.</text>
</comment>
<feature type="domain" description="GH18" evidence="4">
    <location>
        <begin position="115"/>
        <end position="316"/>
    </location>
</feature>
<evidence type="ECO:0000313" key="6">
    <source>
        <dbReference type="Proteomes" id="UP000037136"/>
    </source>
</evidence>
<proteinExistence type="predicted"/>
<dbReference type="PROSITE" id="PS51910">
    <property type="entry name" value="GH18_2"/>
    <property type="match status" value="1"/>
</dbReference>
<accession>A0A2A9PJ74</accession>
<feature type="transmembrane region" description="Helical" evidence="2">
    <location>
        <begin position="265"/>
        <end position="289"/>
    </location>
</feature>
<sequence>MSPDGGRSLRFAILYFVLLVSFSSRLYYARPASGVNSVTDSVHSFCPSDCRELCTSPSACRHGSADNDLAVAPKDGRQGAPNDSPSSACGGGSQAVRPNVDSSLTALSPDAGNFEFSIGYSVMRNICCNRTDQEGPLTHLNFAFVSFRQDYKLTTKNRDFLSRSGLIKARHRHIKTVISIKGWASEGSLPSASWSYITRNWHSRQTFIKSVVEIVNEYDLDGVDFDCVNTPVISGERESSDADNFVSLLADLHELSNARNSTRTISITILASIFLGLPLFLCICIGPIANMVMSIAGSFDATRASNRSNRYFRFFL</sequence>
<dbReference type="Pfam" id="PF00704">
    <property type="entry name" value="Glyco_hydro_18"/>
    <property type="match status" value="1"/>
</dbReference>
<evidence type="ECO:0000313" key="5">
    <source>
        <dbReference type="EMBL" id="PFH61274.1"/>
    </source>
</evidence>
<reference evidence="5 6" key="2">
    <citation type="journal article" date="2017" name="Sci. Rep.">
        <title>Ant-infecting Ophiocordyceps genomes reveal a high diversity of potential behavioral manipulation genes and a possible major role for enterotoxins.</title>
        <authorList>
            <person name="de Bekker C."/>
            <person name="Ohm R.A."/>
            <person name="Evans H.C."/>
            <person name="Brachmann A."/>
            <person name="Hughes D.P."/>
        </authorList>
    </citation>
    <scope>NUCLEOTIDE SEQUENCE [LARGE SCALE GENOMIC DNA]</scope>
    <source>
        <strain evidence="5 6">SC16a</strain>
    </source>
</reference>
<dbReference type="Gene3D" id="3.20.20.80">
    <property type="entry name" value="Glycosidases"/>
    <property type="match status" value="1"/>
</dbReference>
<dbReference type="InterPro" id="IPR001223">
    <property type="entry name" value="Glyco_hydro18_cat"/>
</dbReference>
<dbReference type="PANTHER" id="PTHR11177">
    <property type="entry name" value="CHITINASE"/>
    <property type="match status" value="1"/>
</dbReference>
<dbReference type="EMBL" id="LAZP02000080">
    <property type="protein sequence ID" value="PFH61274.1"/>
    <property type="molecule type" value="Genomic_DNA"/>
</dbReference>
<reference evidence="5 6" key="1">
    <citation type="journal article" date="2015" name="BMC Genomics">
        <title>Gene expression during zombie ant biting behavior reflects the complexity underlying fungal parasitic behavioral manipulation.</title>
        <authorList>
            <person name="de Bekker C."/>
            <person name="Ohm R.A."/>
            <person name="Loreto R.G."/>
            <person name="Sebastian A."/>
            <person name="Albert I."/>
            <person name="Merrow M."/>
            <person name="Brachmann A."/>
            <person name="Hughes D.P."/>
        </authorList>
    </citation>
    <scope>NUCLEOTIDE SEQUENCE [LARGE SCALE GENOMIC DNA]</scope>
    <source>
        <strain evidence="5 6">SC16a</strain>
    </source>
</reference>
<organism evidence="5 6">
    <name type="scientific">Ophiocordyceps unilateralis</name>
    <name type="common">Zombie-ant fungus</name>
    <name type="synonym">Torrubia unilateralis</name>
    <dbReference type="NCBI Taxonomy" id="268505"/>
    <lineage>
        <taxon>Eukaryota</taxon>
        <taxon>Fungi</taxon>
        <taxon>Dikarya</taxon>
        <taxon>Ascomycota</taxon>
        <taxon>Pezizomycotina</taxon>
        <taxon>Sordariomycetes</taxon>
        <taxon>Hypocreomycetidae</taxon>
        <taxon>Hypocreales</taxon>
        <taxon>Ophiocordycipitaceae</taxon>
        <taxon>Ophiocordyceps</taxon>
    </lineage>
</organism>
<evidence type="ECO:0000259" key="4">
    <source>
        <dbReference type="PROSITE" id="PS51910"/>
    </source>
</evidence>
<name>A0A2A9PJ74_OPHUN</name>
<keyword evidence="2" id="KW-0472">Membrane</keyword>
<gene>
    <name evidence="5" type="ORF">XA68_17787</name>
</gene>
<feature type="chain" id="PRO_5013196783" description="GH18 domain-containing protein" evidence="3">
    <location>
        <begin position="30"/>
        <end position="316"/>
    </location>
</feature>
<keyword evidence="3" id="KW-0732">Signal</keyword>
<dbReference type="Proteomes" id="UP000037136">
    <property type="component" value="Unassembled WGS sequence"/>
</dbReference>
<keyword evidence="2" id="KW-1133">Transmembrane helix</keyword>
<keyword evidence="2" id="KW-0812">Transmembrane</keyword>
<dbReference type="SUPFAM" id="SSF51445">
    <property type="entry name" value="(Trans)glycosidases"/>
    <property type="match status" value="1"/>
</dbReference>
<feature type="signal peptide" evidence="3">
    <location>
        <begin position="1"/>
        <end position="29"/>
    </location>
</feature>
<protein>
    <recommendedName>
        <fullName evidence="4">GH18 domain-containing protein</fullName>
    </recommendedName>
</protein>
<evidence type="ECO:0000256" key="3">
    <source>
        <dbReference type="SAM" id="SignalP"/>
    </source>
</evidence>
<keyword evidence="6" id="KW-1185">Reference proteome</keyword>
<dbReference type="AlphaFoldDB" id="A0A2A9PJ74"/>
<dbReference type="InterPro" id="IPR050314">
    <property type="entry name" value="Glycosyl_Hydrlase_18"/>
</dbReference>
<feature type="region of interest" description="Disordered" evidence="1">
    <location>
        <begin position="70"/>
        <end position="95"/>
    </location>
</feature>